<dbReference type="RefSeq" id="WP_189454335.1">
    <property type="nucleotide sequence ID" value="NZ_BMYD01000001.1"/>
</dbReference>
<feature type="transmembrane region" description="Helical" evidence="1">
    <location>
        <begin position="97"/>
        <end position="117"/>
    </location>
</feature>
<reference evidence="2" key="1">
    <citation type="journal article" date="2014" name="Int. J. Syst. Evol. Microbiol.">
        <title>Complete genome sequence of Corynebacterium casei LMG S-19264T (=DSM 44701T), isolated from a smear-ripened cheese.</title>
        <authorList>
            <consortium name="US DOE Joint Genome Institute (JGI-PGF)"/>
            <person name="Walter F."/>
            <person name="Albersmeier A."/>
            <person name="Kalinowski J."/>
            <person name="Ruckert C."/>
        </authorList>
    </citation>
    <scope>NUCLEOTIDE SEQUENCE</scope>
    <source>
        <strain evidence="2">KCTC 23077</strain>
    </source>
</reference>
<feature type="transmembrane region" description="Helical" evidence="1">
    <location>
        <begin position="6"/>
        <end position="30"/>
    </location>
</feature>
<comment type="caution">
    <text evidence="2">The sequence shown here is derived from an EMBL/GenBank/DDBJ whole genome shotgun (WGS) entry which is preliminary data.</text>
</comment>
<reference evidence="2" key="2">
    <citation type="submission" date="2020-09" db="EMBL/GenBank/DDBJ databases">
        <authorList>
            <person name="Sun Q."/>
            <person name="Kim S."/>
        </authorList>
    </citation>
    <scope>NUCLEOTIDE SEQUENCE</scope>
    <source>
        <strain evidence="2">KCTC 23077</strain>
    </source>
</reference>
<sequence>MDWSFVLFAIGEGAPGLLVIAATLPVLALAAEPNRKLLASSAGLVGLATFALASLLAGAQPGQSPALAQAVPLVGSAAALVLFVPSVLALKWRWLGVVHLFTLLALGYLFFIGSLVLSGDAT</sequence>
<gene>
    <name evidence="2" type="ORF">GCM10007067_12500</name>
</gene>
<protein>
    <submittedName>
        <fullName evidence="2">Uncharacterized protein</fullName>
    </submittedName>
</protein>
<evidence type="ECO:0000313" key="2">
    <source>
        <dbReference type="EMBL" id="GHA76730.1"/>
    </source>
</evidence>
<dbReference type="AlphaFoldDB" id="A0A918W799"/>
<organism evidence="2 3">
    <name type="scientific">Cognatilysobacter bugurensis</name>
    <dbReference type="NCBI Taxonomy" id="543356"/>
    <lineage>
        <taxon>Bacteria</taxon>
        <taxon>Pseudomonadati</taxon>
        <taxon>Pseudomonadota</taxon>
        <taxon>Gammaproteobacteria</taxon>
        <taxon>Lysobacterales</taxon>
        <taxon>Lysobacteraceae</taxon>
        <taxon>Cognatilysobacter</taxon>
    </lineage>
</organism>
<dbReference type="Proteomes" id="UP000646426">
    <property type="component" value="Unassembled WGS sequence"/>
</dbReference>
<accession>A0A918W799</accession>
<evidence type="ECO:0000313" key="3">
    <source>
        <dbReference type="Proteomes" id="UP000646426"/>
    </source>
</evidence>
<proteinExistence type="predicted"/>
<evidence type="ECO:0000256" key="1">
    <source>
        <dbReference type="SAM" id="Phobius"/>
    </source>
</evidence>
<keyword evidence="3" id="KW-1185">Reference proteome</keyword>
<name>A0A918W799_9GAMM</name>
<feature type="transmembrane region" description="Helical" evidence="1">
    <location>
        <begin position="70"/>
        <end position="90"/>
    </location>
</feature>
<keyword evidence="1" id="KW-0812">Transmembrane</keyword>
<keyword evidence="1" id="KW-0472">Membrane</keyword>
<keyword evidence="1" id="KW-1133">Transmembrane helix</keyword>
<dbReference type="EMBL" id="BMYD01000001">
    <property type="protein sequence ID" value="GHA76730.1"/>
    <property type="molecule type" value="Genomic_DNA"/>
</dbReference>
<feature type="transmembrane region" description="Helical" evidence="1">
    <location>
        <begin position="37"/>
        <end position="58"/>
    </location>
</feature>